<evidence type="ECO:0000313" key="2">
    <source>
        <dbReference type="Proteomes" id="UP001055879"/>
    </source>
</evidence>
<proteinExistence type="predicted"/>
<dbReference type="Proteomes" id="UP001055879">
    <property type="component" value="Linkage Group LG16"/>
</dbReference>
<evidence type="ECO:0000313" key="1">
    <source>
        <dbReference type="EMBL" id="KAI3669552.1"/>
    </source>
</evidence>
<sequence length="89" mass="9910">MCSSMELSAVKGCWLDLSWRGWRMKKVGAGGCGMSEEWCQRIYQGVIDLSSQSISKVGKKPDMSSQFVSKAGKQAQSHNPLEFEKQSFT</sequence>
<name>A0ACB8XNE8_ARCLA</name>
<comment type="caution">
    <text evidence="1">The sequence shown here is derived from an EMBL/GenBank/DDBJ whole genome shotgun (WGS) entry which is preliminary data.</text>
</comment>
<protein>
    <submittedName>
        <fullName evidence="1">Uncharacterized protein</fullName>
    </submittedName>
</protein>
<organism evidence="1 2">
    <name type="scientific">Arctium lappa</name>
    <name type="common">Greater burdock</name>
    <name type="synonym">Lappa major</name>
    <dbReference type="NCBI Taxonomy" id="4217"/>
    <lineage>
        <taxon>Eukaryota</taxon>
        <taxon>Viridiplantae</taxon>
        <taxon>Streptophyta</taxon>
        <taxon>Embryophyta</taxon>
        <taxon>Tracheophyta</taxon>
        <taxon>Spermatophyta</taxon>
        <taxon>Magnoliopsida</taxon>
        <taxon>eudicotyledons</taxon>
        <taxon>Gunneridae</taxon>
        <taxon>Pentapetalae</taxon>
        <taxon>asterids</taxon>
        <taxon>campanulids</taxon>
        <taxon>Asterales</taxon>
        <taxon>Asteraceae</taxon>
        <taxon>Carduoideae</taxon>
        <taxon>Cardueae</taxon>
        <taxon>Arctiinae</taxon>
        <taxon>Arctium</taxon>
    </lineage>
</organism>
<reference evidence="2" key="1">
    <citation type="journal article" date="2022" name="Mol. Ecol. Resour.">
        <title>The genomes of chicory, endive, great burdock and yacon provide insights into Asteraceae palaeo-polyploidization history and plant inulin production.</title>
        <authorList>
            <person name="Fan W."/>
            <person name="Wang S."/>
            <person name="Wang H."/>
            <person name="Wang A."/>
            <person name="Jiang F."/>
            <person name="Liu H."/>
            <person name="Zhao H."/>
            <person name="Xu D."/>
            <person name="Zhang Y."/>
        </authorList>
    </citation>
    <scope>NUCLEOTIDE SEQUENCE [LARGE SCALE GENOMIC DNA]</scope>
    <source>
        <strain evidence="2">cv. Niubang</strain>
    </source>
</reference>
<accession>A0ACB8XNE8</accession>
<reference evidence="1 2" key="2">
    <citation type="journal article" date="2022" name="Mol. Ecol. Resour.">
        <title>The genomes of chicory, endive, great burdock and yacon provide insights into Asteraceae paleo-polyploidization history and plant inulin production.</title>
        <authorList>
            <person name="Fan W."/>
            <person name="Wang S."/>
            <person name="Wang H."/>
            <person name="Wang A."/>
            <person name="Jiang F."/>
            <person name="Liu H."/>
            <person name="Zhao H."/>
            <person name="Xu D."/>
            <person name="Zhang Y."/>
        </authorList>
    </citation>
    <scope>NUCLEOTIDE SEQUENCE [LARGE SCALE GENOMIC DNA]</scope>
    <source>
        <strain evidence="2">cv. Niubang</strain>
    </source>
</reference>
<dbReference type="EMBL" id="CM042062">
    <property type="protein sequence ID" value="KAI3669552.1"/>
    <property type="molecule type" value="Genomic_DNA"/>
</dbReference>
<gene>
    <name evidence="1" type="ORF">L6452_40791</name>
</gene>
<keyword evidence="2" id="KW-1185">Reference proteome</keyword>